<dbReference type="EMBL" id="JBHUCZ010000031">
    <property type="protein sequence ID" value="MFD1568948.1"/>
    <property type="molecule type" value="Genomic_DNA"/>
</dbReference>
<sequence length="180" mass="19579">MEERPEARVDNDEEESAENGTSTPTEAPTTDSGNTTDSENAGSLNFYVSDQQNAIDDFRHLNVTIERVGVHRANASENESAWVEQDVDNATVDLTELQGANATSLGTMFVPNGSYDKTFVYVNEVNGTLTNGESTDVKLPSSKLQLNSEFTVGNGEEIDYVFDITVVKRGNSGSYNIQPV</sequence>
<feature type="compositionally biased region" description="Polar residues" evidence="1">
    <location>
        <begin position="18"/>
        <end position="42"/>
    </location>
</feature>
<dbReference type="InterPro" id="IPR025491">
    <property type="entry name" value="DUF4382"/>
</dbReference>
<dbReference type="Proteomes" id="UP001597139">
    <property type="component" value="Unassembled WGS sequence"/>
</dbReference>
<protein>
    <submittedName>
        <fullName evidence="3">DUF4382 domain-containing protein</fullName>
    </submittedName>
</protein>
<keyword evidence="4" id="KW-1185">Reference proteome</keyword>
<comment type="caution">
    <text evidence="3">The sequence shown here is derived from an EMBL/GenBank/DDBJ whole genome shotgun (WGS) entry which is preliminary data.</text>
</comment>
<evidence type="ECO:0000313" key="3">
    <source>
        <dbReference type="EMBL" id="MFD1568948.1"/>
    </source>
</evidence>
<feature type="compositionally biased region" description="Basic and acidic residues" evidence="1">
    <location>
        <begin position="1"/>
        <end position="10"/>
    </location>
</feature>
<name>A0ABD6BXN9_9EURY</name>
<feature type="non-terminal residue" evidence="3">
    <location>
        <position position="180"/>
    </location>
</feature>
<evidence type="ECO:0000259" key="2">
    <source>
        <dbReference type="Pfam" id="PF14321"/>
    </source>
</evidence>
<feature type="region of interest" description="Disordered" evidence="1">
    <location>
        <begin position="1"/>
        <end position="42"/>
    </location>
</feature>
<evidence type="ECO:0000256" key="1">
    <source>
        <dbReference type="SAM" id="MobiDB-lite"/>
    </source>
</evidence>
<reference evidence="3 4" key="1">
    <citation type="journal article" date="2019" name="Int. J. Syst. Evol. Microbiol.">
        <title>The Global Catalogue of Microorganisms (GCM) 10K type strain sequencing project: providing services to taxonomists for standard genome sequencing and annotation.</title>
        <authorList>
            <consortium name="The Broad Institute Genomics Platform"/>
            <consortium name="The Broad Institute Genome Sequencing Center for Infectious Disease"/>
            <person name="Wu L."/>
            <person name="Ma J."/>
        </authorList>
    </citation>
    <scope>NUCLEOTIDE SEQUENCE [LARGE SCALE GENOMIC DNA]</scope>
    <source>
        <strain evidence="3 4">CGMCC 1.12859</strain>
    </source>
</reference>
<dbReference type="AlphaFoldDB" id="A0ABD6BXN9"/>
<gene>
    <name evidence="3" type="ORF">ACFSAU_15750</name>
</gene>
<accession>A0ABD6BXN9</accession>
<proteinExistence type="predicted"/>
<dbReference type="Pfam" id="PF14321">
    <property type="entry name" value="DUF4382"/>
    <property type="match status" value="1"/>
</dbReference>
<evidence type="ECO:0000313" key="4">
    <source>
        <dbReference type="Proteomes" id="UP001597139"/>
    </source>
</evidence>
<organism evidence="3 4">
    <name type="scientific">Halolamina litorea</name>
    <dbReference type="NCBI Taxonomy" id="1515593"/>
    <lineage>
        <taxon>Archaea</taxon>
        <taxon>Methanobacteriati</taxon>
        <taxon>Methanobacteriota</taxon>
        <taxon>Stenosarchaea group</taxon>
        <taxon>Halobacteria</taxon>
        <taxon>Halobacteriales</taxon>
        <taxon>Haloferacaceae</taxon>
    </lineage>
</organism>
<dbReference type="RefSeq" id="WP_379822639.1">
    <property type="nucleotide sequence ID" value="NZ_JBHUCZ010000031.1"/>
</dbReference>
<feature type="domain" description="DUF4382" evidence="2">
    <location>
        <begin position="42"/>
        <end position="179"/>
    </location>
</feature>